<dbReference type="Proteomes" id="UP000198756">
    <property type="component" value="Unassembled WGS sequence"/>
</dbReference>
<dbReference type="AlphaFoldDB" id="A0A1G5YS40"/>
<keyword evidence="2" id="KW-1185">Reference proteome</keyword>
<gene>
    <name evidence="1" type="ORF">SAMN03080617_02763</name>
</gene>
<evidence type="ECO:0000313" key="2">
    <source>
        <dbReference type="Proteomes" id="UP000198756"/>
    </source>
</evidence>
<sequence>MADLKKGGNKSGKPREVKSLLINSKAEQVISNGNKSTGF</sequence>
<accession>A0A1G5YS40</accession>
<dbReference type="STRING" id="279824.SAMN03080617_02763"/>
<organism evidence="1 2">
    <name type="scientific">Algoriphagus alkaliphilus</name>
    <dbReference type="NCBI Taxonomy" id="279824"/>
    <lineage>
        <taxon>Bacteria</taxon>
        <taxon>Pseudomonadati</taxon>
        <taxon>Bacteroidota</taxon>
        <taxon>Cytophagia</taxon>
        <taxon>Cytophagales</taxon>
        <taxon>Cyclobacteriaceae</taxon>
        <taxon>Algoriphagus</taxon>
    </lineage>
</organism>
<protein>
    <submittedName>
        <fullName evidence="1">Uncharacterized protein</fullName>
    </submittedName>
</protein>
<proteinExistence type="predicted"/>
<dbReference type="EMBL" id="FMXE01000019">
    <property type="protein sequence ID" value="SDA84835.1"/>
    <property type="molecule type" value="Genomic_DNA"/>
</dbReference>
<reference evidence="2" key="1">
    <citation type="submission" date="2016-10" db="EMBL/GenBank/DDBJ databases">
        <authorList>
            <person name="Varghese N."/>
            <person name="Submissions S."/>
        </authorList>
    </citation>
    <scope>NUCLEOTIDE SEQUENCE [LARGE SCALE GENOMIC DNA]</scope>
    <source>
        <strain evidence="2">DSM 22703</strain>
    </source>
</reference>
<evidence type="ECO:0000313" key="1">
    <source>
        <dbReference type="EMBL" id="SDA84835.1"/>
    </source>
</evidence>
<name>A0A1G5YS40_9BACT</name>